<evidence type="ECO:0000313" key="2">
    <source>
        <dbReference type="EMBL" id="KAB0301655.1"/>
    </source>
</evidence>
<proteinExistence type="predicted"/>
<sequence length="117" mass="13006">MSLDDFGTGFSSLSYLNSLPVSEIKIDRSFIRKLNTSQHSATLVRAIIDIGNSCQMKVVAEGVETDEQMTKLQQYECDLLQGFYFDKPLSVAGLIATYFPDIAERAPYDSEHAEACV</sequence>
<dbReference type="InterPro" id="IPR001633">
    <property type="entry name" value="EAL_dom"/>
</dbReference>
<dbReference type="SMART" id="SM00052">
    <property type="entry name" value="EAL"/>
    <property type="match status" value="1"/>
</dbReference>
<organism evidence="2 3">
    <name type="scientific">Vibrio fortis</name>
    <dbReference type="NCBI Taxonomy" id="212667"/>
    <lineage>
        <taxon>Bacteria</taxon>
        <taxon>Pseudomonadati</taxon>
        <taxon>Pseudomonadota</taxon>
        <taxon>Gammaproteobacteria</taxon>
        <taxon>Vibrionales</taxon>
        <taxon>Vibrionaceae</taxon>
        <taxon>Vibrio</taxon>
    </lineage>
</organism>
<accession>A0A5N3S6C1</accession>
<dbReference type="AlphaFoldDB" id="A0A5N3S6C1"/>
<dbReference type="InterPro" id="IPR035919">
    <property type="entry name" value="EAL_sf"/>
</dbReference>
<protein>
    <submittedName>
        <fullName evidence="2">EAL domain-containing protein</fullName>
    </submittedName>
</protein>
<dbReference type="Pfam" id="PF00563">
    <property type="entry name" value="EAL"/>
    <property type="match status" value="1"/>
</dbReference>
<dbReference type="Proteomes" id="UP000326687">
    <property type="component" value="Unassembled WGS sequence"/>
</dbReference>
<gene>
    <name evidence="2" type="ORF">F2Z80_21675</name>
</gene>
<dbReference type="Gene3D" id="3.20.20.450">
    <property type="entry name" value="EAL domain"/>
    <property type="match status" value="1"/>
</dbReference>
<dbReference type="GO" id="GO:0071111">
    <property type="term" value="F:cyclic-guanylate-specific phosphodiesterase activity"/>
    <property type="evidence" value="ECO:0007669"/>
    <property type="project" value="InterPro"/>
</dbReference>
<comment type="caution">
    <text evidence="2">The sequence shown here is derived from an EMBL/GenBank/DDBJ whole genome shotgun (WGS) entry which is preliminary data.</text>
</comment>
<reference evidence="2 3" key="1">
    <citation type="submission" date="2019-09" db="EMBL/GenBank/DDBJ databases">
        <title>Vibrio Fortis S7-72.</title>
        <authorList>
            <person name="Das S.K."/>
        </authorList>
    </citation>
    <scope>NUCLEOTIDE SEQUENCE [LARGE SCALE GENOMIC DNA]</scope>
    <source>
        <strain evidence="2 3">S7-72</strain>
    </source>
</reference>
<evidence type="ECO:0000259" key="1">
    <source>
        <dbReference type="PROSITE" id="PS50883"/>
    </source>
</evidence>
<dbReference type="SUPFAM" id="SSF141868">
    <property type="entry name" value="EAL domain-like"/>
    <property type="match status" value="1"/>
</dbReference>
<dbReference type="InterPro" id="IPR050706">
    <property type="entry name" value="Cyclic-di-GMP_PDE-like"/>
</dbReference>
<dbReference type="CDD" id="cd01948">
    <property type="entry name" value="EAL"/>
    <property type="match status" value="1"/>
</dbReference>
<name>A0A5N3S6C1_9VIBR</name>
<dbReference type="PANTHER" id="PTHR33121">
    <property type="entry name" value="CYCLIC DI-GMP PHOSPHODIESTERASE PDEF"/>
    <property type="match status" value="1"/>
</dbReference>
<evidence type="ECO:0000313" key="3">
    <source>
        <dbReference type="Proteomes" id="UP000326687"/>
    </source>
</evidence>
<dbReference type="EMBL" id="VXDD01000003">
    <property type="protein sequence ID" value="KAB0301655.1"/>
    <property type="molecule type" value="Genomic_DNA"/>
</dbReference>
<dbReference type="PROSITE" id="PS50883">
    <property type="entry name" value="EAL"/>
    <property type="match status" value="1"/>
</dbReference>
<dbReference type="PANTHER" id="PTHR33121:SF71">
    <property type="entry name" value="OXYGEN SENSOR PROTEIN DOSP"/>
    <property type="match status" value="1"/>
</dbReference>
<feature type="domain" description="EAL" evidence="1">
    <location>
        <begin position="1"/>
        <end position="102"/>
    </location>
</feature>